<protein>
    <recommendedName>
        <fullName evidence="16">Phospholipid-transporting ATPase</fullName>
        <ecNumber evidence="16">7.6.2.1</ecNumber>
    </recommendedName>
</protein>
<dbReference type="Pfam" id="PF00122">
    <property type="entry name" value="E1-E2_ATPase"/>
    <property type="match status" value="1"/>
</dbReference>
<keyword evidence="9 16" id="KW-1278">Translocase</keyword>
<keyword evidence="8 15" id="KW-0460">Magnesium</keyword>
<gene>
    <name evidence="20" type="ORF">HTEP1355_LOCUS2589</name>
</gene>
<dbReference type="AlphaFoldDB" id="A0A7S0VAV8"/>
<dbReference type="EMBL" id="HBFN01004359">
    <property type="protein sequence ID" value="CAD8781930.1"/>
    <property type="molecule type" value="Transcribed_RNA"/>
</dbReference>
<feature type="binding site" evidence="14">
    <location>
        <position position="416"/>
    </location>
    <ligand>
        <name>ATP</name>
        <dbReference type="ChEBI" id="CHEBI:30616"/>
    </ligand>
</feature>
<dbReference type="InterPro" id="IPR036412">
    <property type="entry name" value="HAD-like_sf"/>
</dbReference>
<dbReference type="InterPro" id="IPR006539">
    <property type="entry name" value="P-type_ATPase_IV"/>
</dbReference>
<dbReference type="InterPro" id="IPR001757">
    <property type="entry name" value="P_typ_ATPase"/>
</dbReference>
<dbReference type="InterPro" id="IPR059000">
    <property type="entry name" value="ATPase_P-type_domA"/>
</dbReference>
<dbReference type="PRINTS" id="PR00119">
    <property type="entry name" value="CATATPASE"/>
</dbReference>
<comment type="catalytic activity">
    <reaction evidence="12 16">
        <text>ATP + H2O + phospholipidSide 1 = ADP + phosphate + phospholipidSide 2.</text>
        <dbReference type="EC" id="7.6.2.1"/>
    </reaction>
</comment>
<reference evidence="20" key="1">
    <citation type="submission" date="2021-01" db="EMBL/GenBank/DDBJ databases">
        <authorList>
            <person name="Corre E."/>
            <person name="Pelletier E."/>
            <person name="Niang G."/>
            <person name="Scheremetjew M."/>
            <person name="Finn R."/>
            <person name="Kale V."/>
            <person name="Holt S."/>
            <person name="Cochrane G."/>
            <person name="Meng A."/>
            <person name="Brown T."/>
            <person name="Cohen L."/>
        </authorList>
    </citation>
    <scope>NUCLEOTIDE SEQUENCE</scope>
    <source>
        <strain evidence="20">CCMP443</strain>
    </source>
</reference>
<dbReference type="Pfam" id="PF16212">
    <property type="entry name" value="PhoLip_ATPase_C"/>
    <property type="match status" value="1"/>
</dbReference>
<dbReference type="InterPro" id="IPR032630">
    <property type="entry name" value="P_typ_ATPase_c"/>
</dbReference>
<dbReference type="Pfam" id="PF13246">
    <property type="entry name" value="Cation_ATPase"/>
    <property type="match status" value="1"/>
</dbReference>
<evidence type="ECO:0000256" key="6">
    <source>
        <dbReference type="ARBA" id="ARBA00022741"/>
    </source>
</evidence>
<dbReference type="Gene3D" id="3.40.1110.10">
    <property type="entry name" value="Calcium-transporting ATPase, cytoplasmic domain N"/>
    <property type="match status" value="1"/>
</dbReference>
<feature type="binding site" evidence="15">
    <location>
        <position position="788"/>
    </location>
    <ligand>
        <name>Mg(2+)</name>
        <dbReference type="ChEBI" id="CHEBI:18420"/>
    </ligand>
</feature>
<name>A0A7S0VAV8_9CRYP</name>
<feature type="binding site" evidence="14">
    <location>
        <position position="486"/>
    </location>
    <ligand>
        <name>ATP</name>
        <dbReference type="ChEBI" id="CHEBI:30616"/>
    </ligand>
</feature>
<evidence type="ECO:0000256" key="16">
    <source>
        <dbReference type="RuleBase" id="RU362033"/>
    </source>
</evidence>
<dbReference type="InterPro" id="IPR008250">
    <property type="entry name" value="ATPase_P-typ_transduc_dom_A_sf"/>
</dbReference>
<evidence type="ECO:0000256" key="8">
    <source>
        <dbReference type="ARBA" id="ARBA00022842"/>
    </source>
</evidence>
<dbReference type="Pfam" id="PF16209">
    <property type="entry name" value="PhoLip_ATPase_N"/>
    <property type="match status" value="1"/>
</dbReference>
<evidence type="ECO:0000256" key="9">
    <source>
        <dbReference type="ARBA" id="ARBA00022967"/>
    </source>
</evidence>
<comment type="caution">
    <text evidence="16">Lacks conserved residue(s) required for the propagation of feature annotation.</text>
</comment>
<feature type="binding site" evidence="14">
    <location>
        <position position="758"/>
    </location>
    <ligand>
        <name>ATP</name>
        <dbReference type="ChEBI" id="CHEBI:30616"/>
    </ligand>
</feature>
<feature type="transmembrane region" description="Helical" evidence="16">
    <location>
        <begin position="991"/>
        <end position="1011"/>
    </location>
</feature>
<organism evidence="20">
    <name type="scientific">Hemiselmis tepida</name>
    <dbReference type="NCBI Taxonomy" id="464990"/>
    <lineage>
        <taxon>Eukaryota</taxon>
        <taxon>Cryptophyceae</taxon>
        <taxon>Cryptomonadales</taxon>
        <taxon>Hemiselmidaceae</taxon>
        <taxon>Hemiselmis</taxon>
    </lineage>
</organism>
<feature type="binding site" evidence="14">
    <location>
        <position position="663"/>
    </location>
    <ligand>
        <name>ATP</name>
        <dbReference type="ChEBI" id="CHEBI:30616"/>
    </ligand>
</feature>
<evidence type="ECO:0000256" key="3">
    <source>
        <dbReference type="ARBA" id="ARBA00008109"/>
    </source>
</evidence>
<keyword evidence="5 15" id="KW-0479">Metal-binding</keyword>
<dbReference type="InterPro" id="IPR023298">
    <property type="entry name" value="ATPase_P-typ_TM_dom_sf"/>
</dbReference>
<feature type="binding site" evidence="14">
    <location>
        <position position="550"/>
    </location>
    <ligand>
        <name>ATP</name>
        <dbReference type="ChEBI" id="CHEBI:30616"/>
    </ligand>
</feature>
<evidence type="ECO:0000256" key="10">
    <source>
        <dbReference type="ARBA" id="ARBA00022989"/>
    </source>
</evidence>
<feature type="binding site" evidence="14">
    <location>
        <position position="664"/>
    </location>
    <ligand>
        <name>ATP</name>
        <dbReference type="ChEBI" id="CHEBI:30616"/>
    </ligand>
</feature>
<dbReference type="SUPFAM" id="SSF81660">
    <property type="entry name" value="Metal cation-transporting ATPase, ATP-binding domain N"/>
    <property type="match status" value="1"/>
</dbReference>
<dbReference type="InterPro" id="IPR018303">
    <property type="entry name" value="ATPase_P-typ_P_site"/>
</dbReference>
<dbReference type="NCBIfam" id="TIGR01494">
    <property type="entry name" value="ATPase_P-type"/>
    <property type="match status" value="1"/>
</dbReference>
<dbReference type="GO" id="GO:0045332">
    <property type="term" value="P:phospholipid translocation"/>
    <property type="evidence" value="ECO:0007669"/>
    <property type="project" value="TreeGrafter"/>
</dbReference>
<feature type="domain" description="P-type ATPase A" evidence="17">
    <location>
        <begin position="120"/>
        <end position="184"/>
    </location>
</feature>
<dbReference type="GO" id="GO:0005524">
    <property type="term" value="F:ATP binding"/>
    <property type="evidence" value="ECO:0007669"/>
    <property type="project" value="UniProtKB-UniRule"/>
</dbReference>
<dbReference type="InterPro" id="IPR044492">
    <property type="entry name" value="P_typ_ATPase_HD_dom"/>
</dbReference>
<dbReference type="SFLD" id="SFLDF00027">
    <property type="entry name" value="p-type_atpase"/>
    <property type="match status" value="1"/>
</dbReference>
<feature type="binding site" evidence="15">
    <location>
        <position position="414"/>
    </location>
    <ligand>
        <name>Mg(2+)</name>
        <dbReference type="ChEBI" id="CHEBI:18420"/>
    </ligand>
</feature>
<feature type="binding site" evidence="15">
    <location>
        <position position="784"/>
    </location>
    <ligand>
        <name>Mg(2+)</name>
        <dbReference type="ChEBI" id="CHEBI:18420"/>
    </ligand>
</feature>
<feature type="domain" description="P-type ATPase N-terminal" evidence="18">
    <location>
        <begin position="40"/>
        <end position="91"/>
    </location>
</feature>
<feature type="binding site" evidence="14">
    <location>
        <position position="583"/>
    </location>
    <ligand>
        <name>ATP</name>
        <dbReference type="ChEBI" id="CHEBI:30616"/>
    </ligand>
</feature>
<feature type="binding site" evidence="14">
    <location>
        <position position="787"/>
    </location>
    <ligand>
        <name>ATP</name>
        <dbReference type="ChEBI" id="CHEBI:30616"/>
    </ligand>
</feature>
<feature type="transmembrane region" description="Helical" evidence="16">
    <location>
        <begin position="304"/>
        <end position="325"/>
    </location>
</feature>
<evidence type="ECO:0000256" key="14">
    <source>
        <dbReference type="PIRSR" id="PIRSR606539-2"/>
    </source>
</evidence>
<dbReference type="InterPro" id="IPR023214">
    <property type="entry name" value="HAD_sf"/>
</dbReference>
<dbReference type="Gene3D" id="3.40.50.1000">
    <property type="entry name" value="HAD superfamily/HAD-like"/>
    <property type="match status" value="1"/>
</dbReference>
<evidence type="ECO:0000256" key="11">
    <source>
        <dbReference type="ARBA" id="ARBA00023136"/>
    </source>
</evidence>
<dbReference type="GO" id="GO:0016887">
    <property type="term" value="F:ATP hydrolysis activity"/>
    <property type="evidence" value="ECO:0007669"/>
    <property type="project" value="InterPro"/>
</dbReference>
<evidence type="ECO:0000256" key="7">
    <source>
        <dbReference type="ARBA" id="ARBA00022840"/>
    </source>
</evidence>
<evidence type="ECO:0000256" key="12">
    <source>
        <dbReference type="ARBA" id="ARBA00034036"/>
    </source>
</evidence>
<evidence type="ECO:0000256" key="5">
    <source>
        <dbReference type="ARBA" id="ARBA00022723"/>
    </source>
</evidence>
<feature type="binding site" evidence="14">
    <location>
        <position position="764"/>
    </location>
    <ligand>
        <name>ATP</name>
        <dbReference type="ChEBI" id="CHEBI:30616"/>
    </ligand>
</feature>
<keyword evidence="11 16" id="KW-0472">Membrane</keyword>
<dbReference type="InterPro" id="IPR032631">
    <property type="entry name" value="P-type_ATPase_N"/>
</dbReference>
<keyword evidence="10 16" id="KW-1133">Transmembrane helix</keyword>
<keyword evidence="7 14" id="KW-0067">ATP-binding</keyword>
<dbReference type="Gene3D" id="2.70.150.10">
    <property type="entry name" value="Calcium-transporting ATPase, cytoplasmic transduction domain A"/>
    <property type="match status" value="1"/>
</dbReference>
<dbReference type="SFLD" id="SFLDS00003">
    <property type="entry name" value="Haloacid_Dehalogenase"/>
    <property type="match status" value="1"/>
</dbReference>
<feature type="binding site" evidence="14">
    <location>
        <position position="788"/>
    </location>
    <ligand>
        <name>ATP</name>
        <dbReference type="ChEBI" id="CHEBI:30616"/>
    </ligand>
</feature>
<dbReference type="GO" id="GO:0000287">
    <property type="term" value="F:magnesium ion binding"/>
    <property type="evidence" value="ECO:0007669"/>
    <property type="project" value="UniProtKB-UniRule"/>
</dbReference>
<comment type="cofactor">
    <cofactor evidence="15">
        <name>Mg(2+)</name>
        <dbReference type="ChEBI" id="CHEBI:18420"/>
    </cofactor>
</comment>
<evidence type="ECO:0000259" key="19">
    <source>
        <dbReference type="Pfam" id="PF16212"/>
    </source>
</evidence>
<sequence length="1112" mass="122486">MAPPEHEREVRSRLSSLAEGDASASPSLLGRVMGAGARGENGVRTTKFTLLTFWPIELFEQFQRLFNCFWLAQCIIVLIPDMTPTNPISTILAFGFVIGLSATKSGWEDYQRYKADREANSQKVEILRDSEFRSFESRYIQVGDVIRVQKEEQFPADMVLLSCDGGADMCYVETSNLDGESSLKRAYAMQSTAGLDTAQRLGAELRVRATVEAPNERLYKFNGRLYHVDTPGVVGHRGAVETSGSESGFETISAENVCLRGARLRRTDHVHGLVVYAGMQTKLQMNARGAKSKFAQLEVRLNRYIVYLFVVDLFICAGLTAGGLASSSQQDNLWYLGGARRPVSEEAANFLTYFILLSAFIPLALMVSLELAILAQSLFMRWDNNMVCSKNKRMRPYTSSLNSELGLIEYVMCDKTGTLTQNKMEFRQCSVGGNVYLHPMSGCLQPHASTQEVSLFLRLLAICNEVVPEAKEGSSEIEYASQSPDEVALVKGAAANGTTLIKRGPGTLTIRHQGKEEVLSIVADLEFTPERRRMSVLVQGEGGEYTLMSKGADQTIQPQLAQNDPSVQEAVRHLEEFAVQGHRVMMCCARNVPEEEAQEFLRRRNAASVELEGKDERVASAYGMLEHDMKLVGITCVEDKLQDEVPGTVQFLLAAGMHVWILTGDKLETAEAVARTSSIISPAMTMSHVRAHDKNDIEREMRAAINAAPGRAAINDAHGEGGGKVLVIDGMALSIAKQHFMADLISLCESCNVVICARCAPVQKAELVHLVMTQMHKICLAVGDGGNDVPMISTAHVGVGIMGNEGMQAARASDFAIGEFRLLLRLIAVHGRYSSLRSSELIKYSFYKNLCFATPQIVFSFYSLFTGQSIANSWVGLSYNVFCTGMPALILAVFEKDLSEELIYRYPEAYNTPERRNPLTGASLVHAEFVGFSQGTLIALFALYSLDYIHDDSVPGRLSTPGIDIVGMAWPQVVVISVLASLCLRTRTFNWIVWFFILGSILATYLVIIILDDLFCPDAKEPVVSCGVSIAPTLTGLRPWLLLFVSIVAALLPEGVWHYMERNYFPLEWMKVQVVEKREGLGALRARFQSRGRGAVDGFSGVVEVSAEDSGV</sequence>
<dbReference type="SFLD" id="SFLDG00002">
    <property type="entry name" value="C1.7:_P-type_atpase_like"/>
    <property type="match status" value="1"/>
</dbReference>
<evidence type="ECO:0000256" key="13">
    <source>
        <dbReference type="PIRSR" id="PIRSR606539-1"/>
    </source>
</evidence>
<feature type="transmembrane region" description="Helical" evidence="16">
    <location>
        <begin position="350"/>
        <end position="374"/>
    </location>
</feature>
<evidence type="ECO:0000256" key="1">
    <source>
        <dbReference type="ARBA" id="ARBA00004141"/>
    </source>
</evidence>
<dbReference type="PANTHER" id="PTHR24092:SF150">
    <property type="entry name" value="PHOSPHOLIPID-TRANSPORTING ATPASE"/>
    <property type="match status" value="1"/>
</dbReference>
<dbReference type="GO" id="GO:0005886">
    <property type="term" value="C:plasma membrane"/>
    <property type="evidence" value="ECO:0007669"/>
    <property type="project" value="TreeGrafter"/>
</dbReference>
<dbReference type="PANTHER" id="PTHR24092">
    <property type="entry name" value="PROBABLE PHOSPHOLIPID-TRANSPORTING ATPASE"/>
    <property type="match status" value="1"/>
</dbReference>
<evidence type="ECO:0000259" key="18">
    <source>
        <dbReference type="Pfam" id="PF16209"/>
    </source>
</evidence>
<dbReference type="SUPFAM" id="SSF56784">
    <property type="entry name" value="HAD-like"/>
    <property type="match status" value="1"/>
</dbReference>
<dbReference type="SUPFAM" id="SSF81653">
    <property type="entry name" value="Calcium ATPase, transduction domain A"/>
    <property type="match status" value="1"/>
</dbReference>
<keyword evidence="4 16" id="KW-0812">Transmembrane</keyword>
<evidence type="ECO:0000259" key="17">
    <source>
        <dbReference type="Pfam" id="PF00122"/>
    </source>
</evidence>
<feature type="transmembrane region" description="Helical" evidence="16">
    <location>
        <begin position="1040"/>
        <end position="1060"/>
    </location>
</feature>
<dbReference type="InterPro" id="IPR023299">
    <property type="entry name" value="ATPase_P-typ_cyto_dom_N"/>
</dbReference>
<feature type="binding site" evidence="14">
    <location>
        <position position="415"/>
    </location>
    <ligand>
        <name>ATP</name>
        <dbReference type="ChEBI" id="CHEBI:30616"/>
    </ligand>
</feature>
<comment type="similarity">
    <text evidence="3 16">Belongs to the cation transport ATPase (P-type) (TC 3.A.3) family. Type IV subfamily.</text>
</comment>
<dbReference type="NCBIfam" id="TIGR01652">
    <property type="entry name" value="ATPase-Plipid"/>
    <property type="match status" value="1"/>
</dbReference>
<feature type="transmembrane region" description="Helical" evidence="16">
    <location>
        <begin position="965"/>
        <end position="984"/>
    </location>
</feature>
<feature type="active site" description="4-aspartylphosphate intermediate" evidence="13">
    <location>
        <position position="414"/>
    </location>
</feature>
<evidence type="ECO:0000256" key="4">
    <source>
        <dbReference type="ARBA" id="ARBA00022692"/>
    </source>
</evidence>
<evidence type="ECO:0000256" key="15">
    <source>
        <dbReference type="PIRSR" id="PIRSR606539-3"/>
    </source>
</evidence>
<accession>A0A7S0VAV8</accession>
<comment type="subcellular location">
    <subcellularLocation>
        <location evidence="2">Endomembrane system</location>
    </subcellularLocation>
    <subcellularLocation>
        <location evidence="1 16">Membrane</location>
        <topology evidence="1 16">Multi-pass membrane protein</topology>
    </subcellularLocation>
</comment>
<evidence type="ECO:0000256" key="2">
    <source>
        <dbReference type="ARBA" id="ARBA00004308"/>
    </source>
</evidence>
<dbReference type="PROSITE" id="PS00154">
    <property type="entry name" value="ATPASE_E1_E2"/>
    <property type="match status" value="1"/>
</dbReference>
<evidence type="ECO:0000313" key="20">
    <source>
        <dbReference type="EMBL" id="CAD8781930.1"/>
    </source>
</evidence>
<dbReference type="EC" id="7.6.2.1" evidence="16"/>
<proteinExistence type="inferred from homology"/>
<feature type="binding site" evidence="14">
    <location>
        <position position="527"/>
    </location>
    <ligand>
        <name>ATP</name>
        <dbReference type="ChEBI" id="CHEBI:30616"/>
    </ligand>
</feature>
<feature type="binding site" evidence="14">
    <location>
        <position position="665"/>
    </location>
    <ligand>
        <name>ATP</name>
        <dbReference type="ChEBI" id="CHEBI:30616"/>
    </ligand>
</feature>
<keyword evidence="6 14" id="KW-0547">Nucleotide-binding</keyword>
<dbReference type="SUPFAM" id="SSF81665">
    <property type="entry name" value="Calcium ATPase, transmembrane domain M"/>
    <property type="match status" value="1"/>
</dbReference>
<feature type="binding site" evidence="14">
    <location>
        <position position="414"/>
    </location>
    <ligand>
        <name>ATP</name>
        <dbReference type="ChEBI" id="CHEBI:30616"/>
    </ligand>
</feature>
<feature type="domain" description="P-type ATPase C-terminal" evidence="19">
    <location>
        <begin position="810"/>
        <end position="1066"/>
    </location>
</feature>
<dbReference type="GO" id="GO:0140326">
    <property type="term" value="F:ATPase-coupled intramembrane lipid transporter activity"/>
    <property type="evidence" value="ECO:0007669"/>
    <property type="project" value="UniProtKB-EC"/>
</dbReference>
<feature type="binding site" evidence="15">
    <location>
        <position position="416"/>
    </location>
    <ligand>
        <name>Mg(2+)</name>
        <dbReference type="ChEBI" id="CHEBI:18420"/>
    </ligand>
</feature>